<comment type="caution">
    <text evidence="17">The sequence shown here is derived from an EMBL/GenBank/DDBJ whole genome shotgun (WGS) entry which is preliminary data.</text>
</comment>
<keyword evidence="9" id="KW-0378">Hydrolase</keyword>
<keyword evidence="18" id="KW-1185">Reference proteome</keyword>
<evidence type="ECO:0000256" key="9">
    <source>
        <dbReference type="ARBA" id="ARBA00022801"/>
    </source>
</evidence>
<dbReference type="EMBL" id="JAVFWL010000001">
    <property type="protein sequence ID" value="KAK6728074.1"/>
    <property type="molecule type" value="Genomic_DNA"/>
</dbReference>
<evidence type="ECO:0000256" key="5">
    <source>
        <dbReference type="ARBA" id="ARBA00009759"/>
    </source>
</evidence>
<dbReference type="InterPro" id="IPR042530">
    <property type="entry name" value="EME1/EME2_C"/>
</dbReference>
<reference evidence="17 18" key="1">
    <citation type="submission" date="2023-08" db="EMBL/GenBank/DDBJ databases">
        <title>A Necator americanus chromosomal reference genome.</title>
        <authorList>
            <person name="Ilik V."/>
            <person name="Petrzelkova K.J."/>
            <person name="Pardy F."/>
            <person name="Fuh T."/>
            <person name="Niatou-Singa F.S."/>
            <person name="Gouil Q."/>
            <person name="Baker L."/>
            <person name="Ritchie M.E."/>
            <person name="Jex A.R."/>
            <person name="Gazzola D."/>
            <person name="Li H."/>
            <person name="Toshio Fujiwara R."/>
            <person name="Zhan B."/>
            <person name="Aroian R.V."/>
            <person name="Pafco B."/>
            <person name="Schwarz E.M."/>
        </authorList>
    </citation>
    <scope>NUCLEOTIDE SEQUENCE [LARGE SCALE GENOMIC DNA]</scope>
    <source>
        <strain evidence="17 18">Aroian</strain>
        <tissue evidence="17">Whole animal</tissue>
    </source>
</reference>
<keyword evidence="11 16" id="KW-1133">Transmembrane helix</keyword>
<comment type="subcellular location">
    <subcellularLocation>
        <location evidence="3">Membrane</location>
        <topology evidence="3">Single-pass membrane protein</topology>
    </subcellularLocation>
</comment>
<evidence type="ECO:0000256" key="6">
    <source>
        <dbReference type="ARBA" id="ARBA00013106"/>
    </source>
</evidence>
<dbReference type="Pfam" id="PF00459">
    <property type="entry name" value="Inositol_P"/>
    <property type="match status" value="1"/>
</dbReference>
<dbReference type="InterPro" id="IPR050725">
    <property type="entry name" value="CysQ/Inositol_MonoPase"/>
</dbReference>
<evidence type="ECO:0000313" key="18">
    <source>
        <dbReference type="Proteomes" id="UP001303046"/>
    </source>
</evidence>
<comment type="cofactor">
    <cofactor evidence="2">
        <name>Mg(2+)</name>
        <dbReference type="ChEBI" id="CHEBI:18420"/>
    </cofactor>
</comment>
<dbReference type="Gene3D" id="1.10.150.670">
    <property type="entry name" value="Crossover junction endonuclease EME1, DNA-binding domain"/>
    <property type="match status" value="1"/>
</dbReference>
<feature type="region of interest" description="Disordered" evidence="15">
    <location>
        <begin position="160"/>
        <end position="186"/>
    </location>
</feature>
<evidence type="ECO:0000256" key="15">
    <source>
        <dbReference type="SAM" id="MobiDB-lite"/>
    </source>
</evidence>
<protein>
    <recommendedName>
        <fullName evidence="6">inositol-phosphate phosphatase</fullName>
        <ecNumber evidence="6">3.1.3.25</ecNumber>
    </recommendedName>
    <alternativeName>
        <fullName evidence="14">Inositol-1(or 4)-monophosphatase 3</fullName>
    </alternativeName>
    <alternativeName>
        <fullName evidence="13">Myo-inositol monophosphatase A3</fullName>
    </alternativeName>
</protein>
<evidence type="ECO:0000256" key="7">
    <source>
        <dbReference type="ARBA" id="ARBA00022692"/>
    </source>
</evidence>
<evidence type="ECO:0000256" key="1">
    <source>
        <dbReference type="ARBA" id="ARBA00001033"/>
    </source>
</evidence>
<dbReference type="InterPro" id="IPR000760">
    <property type="entry name" value="Inositol_monophosphatase-like"/>
</dbReference>
<organism evidence="17 18">
    <name type="scientific">Necator americanus</name>
    <name type="common">Human hookworm</name>
    <dbReference type="NCBI Taxonomy" id="51031"/>
    <lineage>
        <taxon>Eukaryota</taxon>
        <taxon>Metazoa</taxon>
        <taxon>Ecdysozoa</taxon>
        <taxon>Nematoda</taxon>
        <taxon>Chromadorea</taxon>
        <taxon>Rhabditida</taxon>
        <taxon>Rhabditina</taxon>
        <taxon>Rhabditomorpha</taxon>
        <taxon>Strongyloidea</taxon>
        <taxon>Ancylostomatidae</taxon>
        <taxon>Bunostominae</taxon>
        <taxon>Necator</taxon>
    </lineage>
</organism>
<evidence type="ECO:0000256" key="4">
    <source>
        <dbReference type="ARBA" id="ARBA00005152"/>
    </source>
</evidence>
<evidence type="ECO:0000256" key="10">
    <source>
        <dbReference type="ARBA" id="ARBA00022842"/>
    </source>
</evidence>
<evidence type="ECO:0000256" key="13">
    <source>
        <dbReference type="ARBA" id="ARBA00042119"/>
    </source>
</evidence>
<sequence>MCADEEIALCSLAQKTLIRHICRFGSLLFFRDLPSFSLSLGFTRNYLVHSMDDDDDVIIIEESFSSSFTRRSAPLGEIEILSEPGPSTSRDIGFKPASVLDREPCTRYEKLQQVEQLIARAKANSVDKRTPKITVTETRGVDVLEDVQNVCEGKLDEVAPRKRRRKKEPSEAQLQKQQEKKRKAIEREQSAAINTKCEQYMYCHVSRRIFDNFSDTELHTRMLFMERNIQDQLICDEDRQDMRVLWHRKCVDAVEADGGFERQEYEVLQHIFAVVLSTDTFKELVKSNGLEDFAASQKLSYSVPNSTLVLIIYGRQSRNLFDLSISLFDCYRTQLHYVHDAKAFAMYLAQISRALAKRERHLAHRDRLIVNVEKGVKDAEPEDLIRDWWDKMLAVIARLQDTHRRAIVSAYPNPMIARKKFLEMGYKRAVQEIAEIRSETGRRLGPAMAHRLFMILTDTTGEEPEDKYTSNMQVRLHARNTFAFIVGAAFIYLAYLIFFKSGDGIPEIDVDLSSVVSYAVLAAEMGGYAVRKIHEENKLNIAQKGLTDEGKAELLTKADLVSNYLILDVLQRFPRLKIVTEEKDSSISENEAAAYRTDSYSVWLSIRDILAQIPSYRLTLSDVQVYVDPLDATQEYTEGLTEYVTVMVCIAVKDEPIFGAIYRPFSNETIFGVKGWGVMTSAGDKVSPKPISETAKKIVVSRSHAGAVEKLARRAFGDSYEVEAAGGSGYKTLRLVNGTAEIYIHQTAIKKWDTCAGDAILRALGGAMLDLEGSPLQYGLDQPAINNKGLIATVRTPFTYSKSVIHNLEP</sequence>
<evidence type="ECO:0000256" key="3">
    <source>
        <dbReference type="ARBA" id="ARBA00004167"/>
    </source>
</evidence>
<comment type="pathway">
    <text evidence="4">Polyol metabolism; myo-inositol biosynthesis; myo-inositol from D-glucose 6-phosphate: step 2/2.</text>
</comment>
<feature type="transmembrane region" description="Helical" evidence="16">
    <location>
        <begin position="481"/>
        <end position="499"/>
    </location>
</feature>
<accession>A0ABR1BNS2</accession>
<comment type="similarity">
    <text evidence="5">Belongs to the inositol monophosphatase superfamily.</text>
</comment>
<evidence type="ECO:0000256" key="16">
    <source>
        <dbReference type="SAM" id="Phobius"/>
    </source>
</evidence>
<evidence type="ECO:0000256" key="14">
    <source>
        <dbReference type="ARBA" id="ARBA00042949"/>
    </source>
</evidence>
<keyword evidence="8" id="KW-0479">Metal-binding</keyword>
<dbReference type="Gene3D" id="3.30.540.10">
    <property type="entry name" value="Fructose-1,6-Bisphosphatase, subunit A, domain 1"/>
    <property type="match status" value="1"/>
</dbReference>
<keyword evidence="12 16" id="KW-0472">Membrane</keyword>
<evidence type="ECO:0000256" key="12">
    <source>
        <dbReference type="ARBA" id="ARBA00023136"/>
    </source>
</evidence>
<comment type="catalytic activity">
    <reaction evidence="1">
        <text>a myo-inositol phosphate + H2O = myo-inositol + phosphate</text>
        <dbReference type="Rhea" id="RHEA:24056"/>
        <dbReference type="ChEBI" id="CHEBI:15377"/>
        <dbReference type="ChEBI" id="CHEBI:17268"/>
        <dbReference type="ChEBI" id="CHEBI:43474"/>
        <dbReference type="ChEBI" id="CHEBI:84139"/>
        <dbReference type="EC" id="3.1.3.25"/>
    </reaction>
</comment>
<dbReference type="PANTHER" id="PTHR43028">
    <property type="entry name" value="3'(2'),5'-BISPHOSPHATE NUCLEOTIDASE 1"/>
    <property type="match status" value="1"/>
</dbReference>
<dbReference type="PANTHER" id="PTHR43028:SF4">
    <property type="entry name" value="INOSITOL MONOPHOSPHATASE 3"/>
    <property type="match status" value="1"/>
</dbReference>
<dbReference type="Gene3D" id="3.40.190.80">
    <property type="match status" value="1"/>
</dbReference>
<dbReference type="Proteomes" id="UP001303046">
    <property type="component" value="Unassembled WGS sequence"/>
</dbReference>
<evidence type="ECO:0000313" key="17">
    <source>
        <dbReference type="EMBL" id="KAK6728074.1"/>
    </source>
</evidence>
<dbReference type="CDD" id="cd01640">
    <property type="entry name" value="IPPase"/>
    <property type="match status" value="1"/>
</dbReference>
<dbReference type="SUPFAM" id="SSF56655">
    <property type="entry name" value="Carbohydrate phosphatase"/>
    <property type="match status" value="1"/>
</dbReference>
<keyword evidence="10" id="KW-0460">Magnesium</keyword>
<evidence type="ECO:0000256" key="8">
    <source>
        <dbReference type="ARBA" id="ARBA00022723"/>
    </source>
</evidence>
<gene>
    <name evidence="17" type="primary">Necator_chrI.g1747</name>
    <name evidence="17" type="ORF">RB195_005621</name>
</gene>
<keyword evidence="7 16" id="KW-0812">Transmembrane</keyword>
<dbReference type="PROSITE" id="PS00630">
    <property type="entry name" value="IMP_2"/>
    <property type="match status" value="1"/>
</dbReference>
<dbReference type="EC" id="3.1.3.25" evidence="6"/>
<dbReference type="InterPro" id="IPR020550">
    <property type="entry name" value="Inositol_monophosphatase_CS"/>
</dbReference>
<name>A0ABR1BNS2_NECAM</name>
<proteinExistence type="inferred from homology"/>
<evidence type="ECO:0000256" key="11">
    <source>
        <dbReference type="ARBA" id="ARBA00022989"/>
    </source>
</evidence>
<evidence type="ECO:0000256" key="2">
    <source>
        <dbReference type="ARBA" id="ARBA00001946"/>
    </source>
</evidence>